<comment type="similarity">
    <text evidence="7">Belongs to the transferase hexapeptide repeat family. LpxD subfamily.</text>
</comment>
<organism evidence="9 10">
    <name type="scientific">Gilvimarinus japonicus</name>
    <dbReference type="NCBI Taxonomy" id="1796469"/>
    <lineage>
        <taxon>Bacteria</taxon>
        <taxon>Pseudomonadati</taxon>
        <taxon>Pseudomonadota</taxon>
        <taxon>Gammaproteobacteria</taxon>
        <taxon>Cellvibrionales</taxon>
        <taxon>Cellvibrionaceae</taxon>
        <taxon>Gilvimarinus</taxon>
    </lineage>
</organism>
<feature type="active site" description="Proton acceptor" evidence="7">
    <location>
        <position position="242"/>
    </location>
</feature>
<dbReference type="PANTHER" id="PTHR43378">
    <property type="entry name" value="UDP-3-O-ACYLGLUCOSAMINE N-ACYLTRANSFERASE"/>
    <property type="match status" value="1"/>
</dbReference>
<dbReference type="SUPFAM" id="SSF51161">
    <property type="entry name" value="Trimeric LpxA-like enzymes"/>
    <property type="match status" value="1"/>
</dbReference>
<evidence type="ECO:0000256" key="4">
    <source>
        <dbReference type="ARBA" id="ARBA00022737"/>
    </source>
</evidence>
<evidence type="ECO:0000256" key="5">
    <source>
        <dbReference type="ARBA" id="ARBA00023098"/>
    </source>
</evidence>
<dbReference type="HAMAP" id="MF_00523">
    <property type="entry name" value="LpxD"/>
    <property type="match status" value="1"/>
</dbReference>
<keyword evidence="10" id="KW-1185">Reference proteome</keyword>
<dbReference type="GO" id="GO:0103118">
    <property type="term" value="F:UDP-3-O-[(3R)-3-hydroxyacyl]-glucosamine N-acyltransferase activity"/>
    <property type="evidence" value="ECO:0007669"/>
    <property type="project" value="UniProtKB-EC"/>
</dbReference>
<accession>A0ABV7HLV7</accession>
<comment type="function">
    <text evidence="7">Catalyzes the N-acylation of UDP-3-O-acylglucosamine using 3-hydroxyacyl-ACP as the acyl donor. Is involved in the biosynthesis of lipid A, a phosphorylated glycolipid that anchors the lipopolysaccharide to the outer membrane of the cell.</text>
</comment>
<keyword evidence="5 7" id="KW-0443">Lipid metabolism</keyword>
<name>A0ABV7HLV7_9GAMM</name>
<dbReference type="RefSeq" id="WP_382415290.1">
    <property type="nucleotide sequence ID" value="NZ_AP031500.1"/>
</dbReference>
<keyword evidence="4 7" id="KW-0677">Repeat</keyword>
<dbReference type="InterPro" id="IPR020573">
    <property type="entry name" value="UDP_GlcNAc_AcTrfase_non-rep"/>
</dbReference>
<evidence type="ECO:0000259" key="8">
    <source>
        <dbReference type="Pfam" id="PF04613"/>
    </source>
</evidence>
<dbReference type="NCBIfam" id="TIGR01853">
    <property type="entry name" value="lipid_A_lpxD"/>
    <property type="match status" value="1"/>
</dbReference>
<comment type="subunit">
    <text evidence="7">Homotrimer.</text>
</comment>
<dbReference type="CDD" id="cd03352">
    <property type="entry name" value="LbH_LpxD"/>
    <property type="match status" value="1"/>
</dbReference>
<dbReference type="Pfam" id="PF14602">
    <property type="entry name" value="Hexapep_2"/>
    <property type="match status" value="1"/>
</dbReference>
<comment type="pathway">
    <text evidence="7">Bacterial outer membrane biogenesis; LPS lipid A biosynthesis.</text>
</comment>
<evidence type="ECO:0000313" key="10">
    <source>
        <dbReference type="Proteomes" id="UP001595548"/>
    </source>
</evidence>
<dbReference type="InterPro" id="IPR011004">
    <property type="entry name" value="Trimer_LpxA-like_sf"/>
</dbReference>
<evidence type="ECO:0000313" key="9">
    <source>
        <dbReference type="EMBL" id="MFC3154844.1"/>
    </source>
</evidence>
<dbReference type="Gene3D" id="1.20.5.170">
    <property type="match status" value="1"/>
</dbReference>
<gene>
    <name evidence="7 9" type="primary">lpxD</name>
    <name evidence="9" type="ORF">ACFOEB_06470</name>
</gene>
<protein>
    <recommendedName>
        <fullName evidence="7">UDP-3-O-acylglucosamine N-acyltransferase</fullName>
        <ecNumber evidence="7">2.3.1.191</ecNumber>
    </recommendedName>
</protein>
<dbReference type="InterPro" id="IPR001451">
    <property type="entry name" value="Hexapep"/>
</dbReference>
<dbReference type="EMBL" id="JBHRTL010000006">
    <property type="protein sequence ID" value="MFC3154844.1"/>
    <property type="molecule type" value="Genomic_DNA"/>
</dbReference>
<dbReference type="NCBIfam" id="NF002060">
    <property type="entry name" value="PRK00892.1"/>
    <property type="match status" value="1"/>
</dbReference>
<dbReference type="EC" id="2.3.1.191" evidence="7"/>
<dbReference type="PANTHER" id="PTHR43378:SF2">
    <property type="entry name" value="UDP-3-O-ACYLGLUCOSAMINE N-ACYLTRANSFERASE 1, MITOCHONDRIAL-RELATED"/>
    <property type="match status" value="1"/>
</dbReference>
<dbReference type="Gene3D" id="3.40.1390.10">
    <property type="entry name" value="MurE/MurF, N-terminal domain"/>
    <property type="match status" value="1"/>
</dbReference>
<dbReference type="InterPro" id="IPR007691">
    <property type="entry name" value="LpxD"/>
</dbReference>
<feature type="domain" description="UDP-3-O-[3-hydroxymyristoyl] glucosamine N-acyltransferase non-repeat region" evidence="8">
    <location>
        <begin position="25"/>
        <end position="90"/>
    </location>
</feature>
<evidence type="ECO:0000256" key="6">
    <source>
        <dbReference type="ARBA" id="ARBA00023315"/>
    </source>
</evidence>
<keyword evidence="6 7" id="KW-0012">Acyltransferase</keyword>
<evidence type="ECO:0000256" key="2">
    <source>
        <dbReference type="ARBA" id="ARBA00022556"/>
    </source>
</evidence>
<keyword evidence="1 7" id="KW-0444">Lipid biosynthesis</keyword>
<keyword evidence="2 7" id="KW-0441">Lipid A biosynthesis</keyword>
<comment type="caution">
    <text evidence="9">The sequence shown here is derived from an EMBL/GenBank/DDBJ whole genome shotgun (WGS) entry which is preliminary data.</text>
</comment>
<reference evidence="10" key="1">
    <citation type="journal article" date="2019" name="Int. J. Syst. Evol. Microbiol.">
        <title>The Global Catalogue of Microorganisms (GCM) 10K type strain sequencing project: providing services to taxonomists for standard genome sequencing and annotation.</title>
        <authorList>
            <consortium name="The Broad Institute Genomics Platform"/>
            <consortium name="The Broad Institute Genome Sequencing Center for Infectious Disease"/>
            <person name="Wu L."/>
            <person name="Ma J."/>
        </authorList>
    </citation>
    <scope>NUCLEOTIDE SEQUENCE [LARGE SCALE GENOMIC DNA]</scope>
    <source>
        <strain evidence="10">KCTC 52141</strain>
    </source>
</reference>
<evidence type="ECO:0000256" key="3">
    <source>
        <dbReference type="ARBA" id="ARBA00022679"/>
    </source>
</evidence>
<dbReference type="Pfam" id="PF00132">
    <property type="entry name" value="Hexapep"/>
    <property type="match status" value="2"/>
</dbReference>
<dbReference type="Proteomes" id="UP001595548">
    <property type="component" value="Unassembled WGS sequence"/>
</dbReference>
<dbReference type="Pfam" id="PF04613">
    <property type="entry name" value="LpxD"/>
    <property type="match status" value="1"/>
</dbReference>
<comment type="catalytic activity">
    <reaction evidence="7">
        <text>a UDP-3-O-[(3R)-3-hydroxyacyl]-alpha-D-glucosamine + a (3R)-hydroxyacyl-[ACP] = a UDP-2-N,3-O-bis[(3R)-3-hydroxyacyl]-alpha-D-glucosamine + holo-[ACP] + H(+)</text>
        <dbReference type="Rhea" id="RHEA:53836"/>
        <dbReference type="Rhea" id="RHEA-COMP:9685"/>
        <dbReference type="Rhea" id="RHEA-COMP:9945"/>
        <dbReference type="ChEBI" id="CHEBI:15378"/>
        <dbReference type="ChEBI" id="CHEBI:64479"/>
        <dbReference type="ChEBI" id="CHEBI:78827"/>
        <dbReference type="ChEBI" id="CHEBI:137740"/>
        <dbReference type="ChEBI" id="CHEBI:137748"/>
        <dbReference type="EC" id="2.3.1.191"/>
    </reaction>
</comment>
<evidence type="ECO:0000256" key="1">
    <source>
        <dbReference type="ARBA" id="ARBA00022516"/>
    </source>
</evidence>
<keyword evidence="3 7" id="KW-0808">Transferase</keyword>
<sequence>MTNYTLRQLADYLSAEIDTSNAGLVITGIAGLAAAKDDQITFLAGAAYLKHLPACKAGAVILRPADAEHYSGVKLLVENPYLAYARLSKLFDVSGDTIQRSVHASAVVAPDAQIGANVSVGANAVIDSKAVIADDAIIGAGCYIGADVLIGARTRIAANASIYHGVVIGDDSLLHSNCVIGADGFGFAPDGEGGWCKIHQLGGVTIGNRVEIGASTTIDRGALDDTVICDGVKIDDQVHIAHNCRIGENSAIAANCGLAGSTIIGRNCTLAGAVGIVGHLEVTDNVHITGMTMVTKSITVPGSYSSGSSAIDTREWRKNAVRFNQLNDIASRVKALESDRNK</sequence>
<evidence type="ECO:0000256" key="7">
    <source>
        <dbReference type="HAMAP-Rule" id="MF_00523"/>
    </source>
</evidence>
<proteinExistence type="inferred from homology"/>
<dbReference type="Gene3D" id="2.160.10.10">
    <property type="entry name" value="Hexapeptide repeat proteins"/>
    <property type="match status" value="1"/>
</dbReference>